<keyword evidence="5 6" id="KW-0472">Membrane</keyword>
<dbReference type="InterPro" id="IPR036259">
    <property type="entry name" value="MFS_trans_sf"/>
</dbReference>
<dbReference type="GO" id="GO:0005886">
    <property type="term" value="C:plasma membrane"/>
    <property type="evidence" value="ECO:0007669"/>
    <property type="project" value="UniProtKB-SubCell"/>
</dbReference>
<dbReference type="PANTHER" id="PTHR23513:SF11">
    <property type="entry name" value="STAPHYLOFERRIN A TRANSPORTER"/>
    <property type="match status" value="1"/>
</dbReference>
<evidence type="ECO:0000256" key="3">
    <source>
        <dbReference type="ARBA" id="ARBA00022692"/>
    </source>
</evidence>
<feature type="transmembrane region" description="Helical" evidence="6">
    <location>
        <begin position="335"/>
        <end position="358"/>
    </location>
</feature>
<feature type="transmembrane region" description="Helical" evidence="6">
    <location>
        <begin position="45"/>
        <end position="63"/>
    </location>
</feature>
<protein>
    <recommendedName>
        <fullName evidence="9">MFS transporter</fullName>
    </recommendedName>
</protein>
<dbReference type="OrthoDB" id="3539228at2"/>
<keyword evidence="3 6" id="KW-0812">Transmembrane</keyword>
<dbReference type="Gene3D" id="1.20.1250.20">
    <property type="entry name" value="MFS general substrate transporter like domains"/>
    <property type="match status" value="1"/>
</dbReference>
<keyword evidence="2" id="KW-1003">Cell membrane</keyword>
<organism evidence="7 8">
    <name type="scientific">Streptacidiphilus pinicola</name>
    <dbReference type="NCBI Taxonomy" id="2219663"/>
    <lineage>
        <taxon>Bacteria</taxon>
        <taxon>Bacillati</taxon>
        <taxon>Actinomycetota</taxon>
        <taxon>Actinomycetes</taxon>
        <taxon>Kitasatosporales</taxon>
        <taxon>Streptomycetaceae</taxon>
        <taxon>Streptacidiphilus</taxon>
    </lineage>
</organism>
<dbReference type="RefSeq" id="WP_111506546.1">
    <property type="nucleotide sequence ID" value="NZ_QKYN01000137.1"/>
</dbReference>
<evidence type="ECO:0000256" key="4">
    <source>
        <dbReference type="ARBA" id="ARBA00022989"/>
    </source>
</evidence>
<keyword evidence="8" id="KW-1185">Reference proteome</keyword>
<evidence type="ECO:0000256" key="1">
    <source>
        <dbReference type="ARBA" id="ARBA00004651"/>
    </source>
</evidence>
<proteinExistence type="predicted"/>
<dbReference type="Proteomes" id="UP000248889">
    <property type="component" value="Unassembled WGS sequence"/>
</dbReference>
<dbReference type="PANTHER" id="PTHR23513">
    <property type="entry name" value="INTEGRAL MEMBRANE EFFLUX PROTEIN-RELATED"/>
    <property type="match status" value="1"/>
</dbReference>
<feature type="transmembrane region" description="Helical" evidence="6">
    <location>
        <begin position="364"/>
        <end position="388"/>
    </location>
</feature>
<feature type="transmembrane region" description="Helical" evidence="6">
    <location>
        <begin position="252"/>
        <end position="271"/>
    </location>
</feature>
<reference evidence="7 8" key="1">
    <citation type="submission" date="2018-06" db="EMBL/GenBank/DDBJ databases">
        <title>Streptacidiphilus pinicola sp. nov., isolated from pine grove soil.</title>
        <authorList>
            <person name="Roh S.G."/>
            <person name="Park S."/>
            <person name="Kim M.-K."/>
            <person name="Yun B.-R."/>
            <person name="Park J."/>
            <person name="Kim M.J."/>
            <person name="Kim Y.S."/>
            <person name="Kim S.B."/>
        </authorList>
    </citation>
    <scope>NUCLEOTIDE SEQUENCE [LARGE SCALE GENOMIC DNA]</scope>
    <source>
        <strain evidence="7 8">MMS16-CNU450</strain>
    </source>
</reference>
<comment type="caution">
    <text evidence="7">The sequence shown here is derived from an EMBL/GenBank/DDBJ whole genome shotgun (WGS) entry which is preliminary data.</text>
</comment>
<feature type="transmembrane region" description="Helical" evidence="6">
    <location>
        <begin position="169"/>
        <end position="189"/>
    </location>
</feature>
<evidence type="ECO:0000256" key="5">
    <source>
        <dbReference type="ARBA" id="ARBA00023136"/>
    </source>
</evidence>
<gene>
    <name evidence="7" type="ORF">DN069_30920</name>
</gene>
<evidence type="ECO:0000313" key="8">
    <source>
        <dbReference type="Proteomes" id="UP000248889"/>
    </source>
</evidence>
<feature type="transmembrane region" description="Helical" evidence="6">
    <location>
        <begin position="215"/>
        <end position="240"/>
    </location>
</feature>
<dbReference type="GO" id="GO:0022857">
    <property type="term" value="F:transmembrane transporter activity"/>
    <property type="evidence" value="ECO:0007669"/>
    <property type="project" value="InterPro"/>
</dbReference>
<feature type="transmembrane region" description="Helical" evidence="6">
    <location>
        <begin position="302"/>
        <end position="323"/>
    </location>
</feature>
<dbReference type="CDD" id="cd06173">
    <property type="entry name" value="MFS_MefA_like"/>
    <property type="match status" value="1"/>
</dbReference>
<feature type="transmembrane region" description="Helical" evidence="6">
    <location>
        <begin position="21"/>
        <end position="39"/>
    </location>
</feature>
<evidence type="ECO:0008006" key="9">
    <source>
        <dbReference type="Google" id="ProtNLM"/>
    </source>
</evidence>
<feature type="transmembrane region" description="Helical" evidence="6">
    <location>
        <begin position="278"/>
        <end position="296"/>
    </location>
</feature>
<sequence>MLSVPPEPPFRTLLTSRICSALAGPAVPVLLVMTVLSTAHGPRTLSAVLAAEAAPAVVFLFIGGVVSDRFSRRRLVVMADVVSAVTCVLLAALLWSHAASATALCALAAVNGANQALLFPAYRALFPRTVTPANLQAANSIRSLVGSLSGIAGPALAGALTPLTGLAGAWSACAVGYAASAVLMLRVAVDAQGSTDDSVLAQMRSSWRYFRSQPWLVAVDAYAAVWHLMVWAPFLVAGALVVDQRYGGAHSWGYLQASIGAGTLLGAVLANRMRVARVLVVAVAGVGIFGAVDLGLGAGLPLAALLAAAAVGGVGLSVGDICWSATLQARVPDAVLGQIFSYDYLVSVALLPFGLMLVPSLSAAFGSVTLLTAGGVVSFAGMVALWVLPFVRGVLDETPAVAGPTAAEDLAEAEALADV</sequence>
<dbReference type="EMBL" id="QKYN01000137">
    <property type="protein sequence ID" value="RAG81813.1"/>
    <property type="molecule type" value="Genomic_DNA"/>
</dbReference>
<keyword evidence="4 6" id="KW-1133">Transmembrane helix</keyword>
<dbReference type="SUPFAM" id="SSF103473">
    <property type="entry name" value="MFS general substrate transporter"/>
    <property type="match status" value="1"/>
</dbReference>
<dbReference type="InterPro" id="IPR011701">
    <property type="entry name" value="MFS"/>
</dbReference>
<name>A0A2X0IDW2_9ACTN</name>
<evidence type="ECO:0000256" key="2">
    <source>
        <dbReference type="ARBA" id="ARBA00022475"/>
    </source>
</evidence>
<dbReference type="Pfam" id="PF07690">
    <property type="entry name" value="MFS_1"/>
    <property type="match status" value="1"/>
</dbReference>
<evidence type="ECO:0000313" key="7">
    <source>
        <dbReference type="EMBL" id="RAG81813.1"/>
    </source>
</evidence>
<accession>A0A2X0IDW2</accession>
<dbReference type="AlphaFoldDB" id="A0A2X0IDW2"/>
<evidence type="ECO:0000256" key="6">
    <source>
        <dbReference type="SAM" id="Phobius"/>
    </source>
</evidence>
<comment type="subcellular location">
    <subcellularLocation>
        <location evidence="1">Cell membrane</location>
        <topology evidence="1">Multi-pass membrane protein</topology>
    </subcellularLocation>
</comment>